<gene>
    <name evidence="2" type="ORF">LIER_12963</name>
</gene>
<dbReference type="AlphaFoldDB" id="A0AAV3PTR7"/>
<accession>A0AAV3PTR7</accession>
<reference evidence="2 3" key="1">
    <citation type="submission" date="2024-01" db="EMBL/GenBank/DDBJ databases">
        <title>The complete chloroplast genome sequence of Lithospermum erythrorhizon: insights into the phylogenetic relationship among Boraginaceae species and the maternal lineages of purple gromwells.</title>
        <authorList>
            <person name="Okada T."/>
            <person name="Watanabe K."/>
        </authorList>
    </citation>
    <scope>NUCLEOTIDE SEQUENCE [LARGE SCALE GENOMIC DNA]</scope>
</reference>
<name>A0AAV3PTR7_LITER</name>
<evidence type="ECO:0000256" key="1">
    <source>
        <dbReference type="SAM" id="Coils"/>
    </source>
</evidence>
<evidence type="ECO:0008006" key="4">
    <source>
        <dbReference type="Google" id="ProtNLM"/>
    </source>
</evidence>
<keyword evidence="3" id="KW-1185">Reference proteome</keyword>
<protein>
    <recommendedName>
        <fullName evidence="4">Gag-pol polyprotein</fullName>
    </recommendedName>
</protein>
<organism evidence="2 3">
    <name type="scientific">Lithospermum erythrorhizon</name>
    <name type="common">Purple gromwell</name>
    <name type="synonym">Lithospermum officinale var. erythrorhizon</name>
    <dbReference type="NCBI Taxonomy" id="34254"/>
    <lineage>
        <taxon>Eukaryota</taxon>
        <taxon>Viridiplantae</taxon>
        <taxon>Streptophyta</taxon>
        <taxon>Embryophyta</taxon>
        <taxon>Tracheophyta</taxon>
        <taxon>Spermatophyta</taxon>
        <taxon>Magnoliopsida</taxon>
        <taxon>eudicotyledons</taxon>
        <taxon>Gunneridae</taxon>
        <taxon>Pentapetalae</taxon>
        <taxon>asterids</taxon>
        <taxon>lamiids</taxon>
        <taxon>Boraginales</taxon>
        <taxon>Boraginaceae</taxon>
        <taxon>Boraginoideae</taxon>
        <taxon>Lithospermeae</taxon>
        <taxon>Lithospermum</taxon>
    </lineage>
</organism>
<dbReference type="Proteomes" id="UP001454036">
    <property type="component" value="Unassembled WGS sequence"/>
</dbReference>
<dbReference type="EMBL" id="BAABME010002562">
    <property type="protein sequence ID" value="GAA0155179.1"/>
    <property type="molecule type" value="Genomic_DNA"/>
</dbReference>
<comment type="caution">
    <text evidence="2">The sequence shown here is derived from an EMBL/GenBank/DDBJ whole genome shotgun (WGS) entry which is preliminary data.</text>
</comment>
<keyword evidence="1" id="KW-0175">Coiled coil</keyword>
<evidence type="ECO:0000313" key="2">
    <source>
        <dbReference type="EMBL" id="GAA0155179.1"/>
    </source>
</evidence>
<feature type="coiled-coil region" evidence="1">
    <location>
        <begin position="140"/>
        <end position="178"/>
    </location>
</feature>
<evidence type="ECO:0000313" key="3">
    <source>
        <dbReference type="Proteomes" id="UP001454036"/>
    </source>
</evidence>
<proteinExistence type="predicted"/>
<sequence>MSNGKIVRKILRTLPKRFAHKVTTIEEAQDLTTMKVDELVGNLTTFEMTFDESDSGKKKGLALKISTEEGDEDNLVQTMNMLAKSFNKTMRKLNIKSYGGNEGETGDDSDEEDLTQEELIENYKVLFCKWSKLTSVFTMNEAEKERLTKEDDELKKLVEIWRNEIVEWENKVKEFEKGIRMMNSSTNVLEEILTKGKPHGDNSGIGYAGSHNMQRVAAPVKLTYGSTYRTQNRVL</sequence>